<accession>A0ACC2H0C5</accession>
<protein>
    <submittedName>
        <fullName evidence="1">Uncharacterized protein</fullName>
    </submittedName>
</protein>
<sequence>MKRLISEAVTEEVRFGAVVVPEVLRPKTTMQRILSEIQGMVEKRDIFKEGGQCINAAWNLECSLGEPEIRLVGNVLRVLRCRNKPAQLNATCMALQLTEAEELEQYVLKQVAVINHVGEAEASDPEVTMNLDRRWDAVLLDVSATVQIKKAQLQLVTEHQRQTQAIQSNLERWTAELDELQL</sequence>
<proteinExistence type="predicted"/>
<organism evidence="1 2">
    <name type="scientific">Dallia pectoralis</name>
    <name type="common">Alaska blackfish</name>
    <dbReference type="NCBI Taxonomy" id="75939"/>
    <lineage>
        <taxon>Eukaryota</taxon>
        <taxon>Metazoa</taxon>
        <taxon>Chordata</taxon>
        <taxon>Craniata</taxon>
        <taxon>Vertebrata</taxon>
        <taxon>Euteleostomi</taxon>
        <taxon>Actinopterygii</taxon>
        <taxon>Neopterygii</taxon>
        <taxon>Teleostei</taxon>
        <taxon>Protacanthopterygii</taxon>
        <taxon>Esociformes</taxon>
        <taxon>Umbridae</taxon>
        <taxon>Dallia</taxon>
    </lineage>
</organism>
<comment type="caution">
    <text evidence="1">The sequence shown here is derived from an EMBL/GenBank/DDBJ whole genome shotgun (WGS) entry which is preliminary data.</text>
</comment>
<evidence type="ECO:0000313" key="2">
    <source>
        <dbReference type="Proteomes" id="UP001157502"/>
    </source>
</evidence>
<dbReference type="EMBL" id="CM055734">
    <property type="protein sequence ID" value="KAJ8009225.1"/>
    <property type="molecule type" value="Genomic_DNA"/>
</dbReference>
<dbReference type="Proteomes" id="UP001157502">
    <property type="component" value="Chromosome 7"/>
</dbReference>
<gene>
    <name evidence="1" type="ORF">DPEC_G00086680</name>
</gene>
<name>A0ACC2H0C5_DALPE</name>
<keyword evidence="2" id="KW-1185">Reference proteome</keyword>
<evidence type="ECO:0000313" key="1">
    <source>
        <dbReference type="EMBL" id="KAJ8009225.1"/>
    </source>
</evidence>
<reference evidence="1" key="1">
    <citation type="submission" date="2021-05" db="EMBL/GenBank/DDBJ databases">
        <authorList>
            <person name="Pan Q."/>
            <person name="Jouanno E."/>
            <person name="Zahm M."/>
            <person name="Klopp C."/>
            <person name="Cabau C."/>
            <person name="Louis A."/>
            <person name="Berthelot C."/>
            <person name="Parey E."/>
            <person name="Roest Crollius H."/>
            <person name="Montfort J."/>
            <person name="Robinson-Rechavi M."/>
            <person name="Bouchez O."/>
            <person name="Lampietro C."/>
            <person name="Lopez Roques C."/>
            <person name="Donnadieu C."/>
            <person name="Postlethwait J."/>
            <person name="Bobe J."/>
            <person name="Dillon D."/>
            <person name="Chandos A."/>
            <person name="von Hippel F."/>
            <person name="Guiguen Y."/>
        </authorList>
    </citation>
    <scope>NUCLEOTIDE SEQUENCE</scope>
    <source>
        <strain evidence="1">YG-Jan2019</strain>
    </source>
</reference>